<dbReference type="RefSeq" id="XP_018275157.1">
    <property type="nucleotide sequence ID" value="XM_018427049.1"/>
</dbReference>
<feature type="region of interest" description="Disordered" evidence="10">
    <location>
        <begin position="128"/>
        <end position="224"/>
    </location>
</feature>
<feature type="domain" description="RRN7-type" evidence="11">
    <location>
        <begin position="1"/>
        <end position="31"/>
    </location>
</feature>
<comment type="similarity">
    <text evidence="2">Belongs to the RRN7/TAF1B family.</text>
</comment>
<dbReference type="OrthoDB" id="428577at2759"/>
<evidence type="ECO:0000256" key="10">
    <source>
        <dbReference type="SAM" id="MobiDB-lite"/>
    </source>
</evidence>
<organism evidence="13 14">
    <name type="scientific">Cutaneotrichosporon oleaginosum</name>
    <dbReference type="NCBI Taxonomy" id="879819"/>
    <lineage>
        <taxon>Eukaryota</taxon>
        <taxon>Fungi</taxon>
        <taxon>Dikarya</taxon>
        <taxon>Basidiomycota</taxon>
        <taxon>Agaricomycotina</taxon>
        <taxon>Tremellomycetes</taxon>
        <taxon>Trichosporonales</taxon>
        <taxon>Trichosporonaceae</taxon>
        <taxon>Cutaneotrichosporon</taxon>
    </lineage>
</organism>
<evidence type="ECO:0000256" key="5">
    <source>
        <dbReference type="ARBA" id="ARBA00022833"/>
    </source>
</evidence>
<evidence type="ECO:0000256" key="7">
    <source>
        <dbReference type="ARBA" id="ARBA00023125"/>
    </source>
</evidence>
<keyword evidence="7" id="KW-0238">DNA-binding</keyword>
<dbReference type="Pfam" id="PF11781">
    <property type="entry name" value="Zn_ribbon_RRN7"/>
    <property type="match status" value="1"/>
</dbReference>
<evidence type="ECO:0000256" key="6">
    <source>
        <dbReference type="ARBA" id="ARBA00023015"/>
    </source>
</evidence>
<protein>
    <submittedName>
        <fullName evidence="13">Uncharacterized protein</fullName>
    </submittedName>
</protein>
<keyword evidence="3" id="KW-0479">Metal-binding</keyword>
<keyword evidence="9" id="KW-0539">Nucleus</keyword>
<dbReference type="PANTHER" id="PTHR31576">
    <property type="entry name" value="TATA BOX-BINDING PROTEIN-ASSOCIATED FACTOR RNA POLYMERASE I SUBUNIT B"/>
    <property type="match status" value="1"/>
</dbReference>
<keyword evidence="6" id="KW-0805">Transcription regulation</keyword>
<dbReference type="GO" id="GO:0001164">
    <property type="term" value="F:RNA polymerase I core promoter sequence-specific DNA binding"/>
    <property type="evidence" value="ECO:0007669"/>
    <property type="project" value="InterPro"/>
</dbReference>
<keyword evidence="14" id="KW-1185">Reference proteome</keyword>
<accession>A0A0J0XC70</accession>
<evidence type="ECO:0000256" key="1">
    <source>
        <dbReference type="ARBA" id="ARBA00004604"/>
    </source>
</evidence>
<dbReference type="InterPro" id="IPR033599">
    <property type="entry name" value="TAF1B/Rrn7"/>
</dbReference>
<evidence type="ECO:0000256" key="4">
    <source>
        <dbReference type="ARBA" id="ARBA00022771"/>
    </source>
</evidence>
<name>A0A0J0XC70_9TREE</name>
<evidence type="ECO:0000256" key="2">
    <source>
        <dbReference type="ARBA" id="ARBA00006899"/>
    </source>
</evidence>
<dbReference type="STRING" id="879819.A0A0J0XC70"/>
<evidence type="ECO:0000256" key="3">
    <source>
        <dbReference type="ARBA" id="ARBA00022723"/>
    </source>
</evidence>
<dbReference type="PANTHER" id="PTHR31576:SF2">
    <property type="entry name" value="TATA BOX-BINDING PROTEIN-ASSOCIATED FACTOR RNA POLYMERASE I SUBUNIT B"/>
    <property type="match status" value="1"/>
</dbReference>
<reference evidence="13 14" key="1">
    <citation type="submission" date="2015-03" db="EMBL/GenBank/DDBJ databases">
        <title>Genomics and transcriptomics of the oil-accumulating basidiomycete yeast T. oleaginosus allow insights into substrate utilization and the diverse evolutionary trajectories of mating systems in fungi.</title>
        <authorList>
            <consortium name="DOE Joint Genome Institute"/>
            <person name="Kourist R."/>
            <person name="Kracht O."/>
            <person name="Bracharz F."/>
            <person name="Lipzen A."/>
            <person name="Nolan M."/>
            <person name="Ohm R."/>
            <person name="Grigoriev I."/>
            <person name="Sun S."/>
            <person name="Heitman J."/>
            <person name="Bruck T."/>
            <person name="Nowrousian M."/>
        </authorList>
    </citation>
    <scope>NUCLEOTIDE SEQUENCE [LARGE SCALE GENOMIC DNA]</scope>
    <source>
        <strain evidence="13 14">IBC0246</strain>
    </source>
</reference>
<dbReference type="GeneID" id="28987652"/>
<evidence type="ECO:0000313" key="14">
    <source>
        <dbReference type="Proteomes" id="UP000053611"/>
    </source>
</evidence>
<evidence type="ECO:0000313" key="13">
    <source>
        <dbReference type="EMBL" id="KLT38666.1"/>
    </source>
</evidence>
<dbReference type="GO" id="GO:0008270">
    <property type="term" value="F:zinc ion binding"/>
    <property type="evidence" value="ECO:0007669"/>
    <property type="project" value="UniProtKB-KW"/>
</dbReference>
<keyword evidence="8" id="KW-0804">Transcription</keyword>
<dbReference type="Pfam" id="PF20644">
    <property type="entry name" value="Rrn7_cyclin_N"/>
    <property type="match status" value="1"/>
</dbReference>
<sequence length="627" mass="68738">MPKKPKCPVCGSRKWRKTRDGQVVCEDGHVLQGVRTETNEMTGPTAHALQKRRMLKGGERINKRKVYGRADRGVYHGAQAEALRLQGLQVLLRHQVAAVRRLWGVPEALEAIARDLWAYQVILSGREGGRGRKSRRRSLGDDVTTPTQTDGEGEGEGDSGSESGSDGSDGGSGSGKSDSDKEEESEFELDADLVALDDDDDGDGDGDADPGPDDGIEGSEDETKPPWKRLRALRISDVLVTLALSLYILRVPFTFQRLEALVNTAQIPYIDFARTTLLPPPMVRHMNRGVRRSLRPQRAPAAMHLWENTHVFARVLHVYFAVPLPEANIPPVAWFVVSQLGGTARTYDQVVRLLAIVVPNLGITARAYAPREVVRRTGAYAAAMPRAWDAVMPELTVAAAWVVVMKMAYGLDGRTRLRLRADAALGMPKMEEWVGELERRLCAGAFTGSLRDLEPLQFHEMGGVAIDAFLDRAEHVLLADRVGGAGAAFPLPRVARTAYDPNSWAAFHARSEEARPARHARMRTRSRTKSGRAQGCASAHDMTTPDLPLLPGDAVRIYTLDKGVPHELGIVLASAAAVVGVDVDAVRRLVNRFERRMERARPKGPAGRRSLGALRETRSFGSLGEVR</sequence>
<evidence type="ECO:0000256" key="9">
    <source>
        <dbReference type="ARBA" id="ARBA00023242"/>
    </source>
</evidence>
<feature type="compositionally biased region" description="Basic residues" evidence="10">
    <location>
        <begin position="517"/>
        <end position="530"/>
    </location>
</feature>
<dbReference type="GO" id="GO:0070860">
    <property type="term" value="C:RNA polymerase I core factor complex"/>
    <property type="evidence" value="ECO:0007669"/>
    <property type="project" value="InterPro"/>
</dbReference>
<keyword evidence="5" id="KW-0862">Zinc</keyword>
<feature type="domain" description="Rrn7/TAF1B N-terminal cyclin" evidence="12">
    <location>
        <begin position="88"/>
        <end position="271"/>
    </location>
</feature>
<dbReference type="Proteomes" id="UP000053611">
    <property type="component" value="Unassembled WGS sequence"/>
</dbReference>
<evidence type="ECO:0000256" key="8">
    <source>
        <dbReference type="ARBA" id="ARBA00023163"/>
    </source>
</evidence>
<evidence type="ECO:0000259" key="11">
    <source>
        <dbReference type="Pfam" id="PF11781"/>
    </source>
</evidence>
<proteinExistence type="inferred from homology"/>
<dbReference type="GO" id="GO:0042790">
    <property type="term" value="P:nucleolar large rRNA transcription by RNA polymerase I"/>
    <property type="evidence" value="ECO:0007669"/>
    <property type="project" value="TreeGrafter"/>
</dbReference>
<feature type="region of interest" description="Disordered" evidence="10">
    <location>
        <begin position="515"/>
        <end position="544"/>
    </location>
</feature>
<feature type="compositionally biased region" description="Acidic residues" evidence="10">
    <location>
        <begin position="180"/>
        <end position="220"/>
    </location>
</feature>
<evidence type="ECO:0000259" key="12">
    <source>
        <dbReference type="Pfam" id="PF20644"/>
    </source>
</evidence>
<comment type="subcellular location">
    <subcellularLocation>
        <location evidence="1">Nucleus</location>
        <location evidence="1">Nucleolus</location>
    </subcellularLocation>
</comment>
<dbReference type="InterPro" id="IPR048540">
    <property type="entry name" value="Rrn7_cyclin_N"/>
</dbReference>
<dbReference type="EMBL" id="KQ087290">
    <property type="protein sequence ID" value="KLT38666.1"/>
    <property type="molecule type" value="Genomic_DNA"/>
</dbReference>
<gene>
    <name evidence="13" type="ORF">CC85DRAFT_331401</name>
</gene>
<dbReference type="InterPro" id="IPR021752">
    <property type="entry name" value="TF_Rrn7_Zf"/>
</dbReference>
<dbReference type="AlphaFoldDB" id="A0A0J0XC70"/>
<keyword evidence="4" id="KW-0863">Zinc-finger</keyword>